<evidence type="ECO:0000256" key="5">
    <source>
        <dbReference type="ARBA" id="ARBA00022962"/>
    </source>
</evidence>
<evidence type="ECO:0000313" key="13">
    <source>
        <dbReference type="Proteomes" id="UP000065473"/>
    </source>
</evidence>
<dbReference type="GO" id="GO:0015420">
    <property type="term" value="F:ABC-type vitamin B12 transporter activity"/>
    <property type="evidence" value="ECO:0007669"/>
    <property type="project" value="UniProtKB-UniRule"/>
</dbReference>
<feature type="active site" evidence="7">
    <location>
        <position position="405"/>
    </location>
</feature>
<feature type="domain" description="CobQ/CobB/MinD/ParA nucleotide binding" evidence="8">
    <location>
        <begin position="3"/>
        <end position="214"/>
    </location>
</feature>
<dbReference type="PROSITE" id="PS51274">
    <property type="entry name" value="GATASE_COBBQ"/>
    <property type="match status" value="1"/>
</dbReference>
<dbReference type="InterPro" id="IPR011698">
    <property type="entry name" value="GATase_3"/>
</dbReference>
<organism evidence="10 13">
    <name type="scientific">Sulfolobus acidocaldarius</name>
    <dbReference type="NCBI Taxonomy" id="2285"/>
    <lineage>
        <taxon>Archaea</taxon>
        <taxon>Thermoproteota</taxon>
        <taxon>Thermoprotei</taxon>
        <taxon>Sulfolobales</taxon>
        <taxon>Sulfolobaceae</taxon>
        <taxon>Sulfolobus</taxon>
    </lineage>
</organism>
<proteinExistence type="inferred from homology"/>
<comment type="function">
    <text evidence="6 7">Catalyzes amidations at positions B, D, E, and G on adenosylcobyrinic A,C-diamide. NH(2) groups are provided by glutamine, and one molecule of ATP is hydrogenolyzed for each amidation.</text>
</comment>
<dbReference type="OMA" id="QVIIHGR"/>
<dbReference type="Pfam" id="PF01656">
    <property type="entry name" value="CbiA"/>
    <property type="match status" value="1"/>
</dbReference>
<evidence type="ECO:0000313" key="12">
    <source>
        <dbReference type="Proteomes" id="UP000060043"/>
    </source>
</evidence>
<dbReference type="InterPro" id="IPR004459">
    <property type="entry name" value="CobQ_synth"/>
</dbReference>
<dbReference type="UniPathway" id="UPA00148"/>
<dbReference type="AlphaFoldDB" id="A0A0U2VVU6"/>
<evidence type="ECO:0000313" key="10">
    <source>
        <dbReference type="EMBL" id="ALU29220.1"/>
    </source>
</evidence>
<dbReference type="GeneID" id="14550942"/>
<evidence type="ECO:0000256" key="2">
    <source>
        <dbReference type="ARBA" id="ARBA00006205"/>
    </source>
</evidence>
<accession>A0A0U2VVU6</accession>
<dbReference type="PROSITE" id="PS51273">
    <property type="entry name" value="GATASE_TYPE_1"/>
    <property type="match status" value="1"/>
</dbReference>
<dbReference type="Proteomes" id="UP000065473">
    <property type="component" value="Chromosome"/>
</dbReference>
<dbReference type="CDD" id="cd01750">
    <property type="entry name" value="GATase1_CobQ"/>
    <property type="match status" value="1"/>
</dbReference>
<evidence type="ECO:0000256" key="3">
    <source>
        <dbReference type="ARBA" id="ARBA00014921"/>
    </source>
</evidence>
<name>A0A0U2VVU6_9CREN</name>
<dbReference type="EMBL" id="CP013694">
    <property type="protein sequence ID" value="ALU29220.1"/>
    <property type="molecule type" value="Genomic_DNA"/>
</dbReference>
<dbReference type="Pfam" id="PF07685">
    <property type="entry name" value="GATase_3"/>
    <property type="match status" value="1"/>
</dbReference>
<feature type="domain" description="CobB/CobQ-like glutamine amidotransferase" evidence="9">
    <location>
        <begin position="235"/>
        <end position="410"/>
    </location>
</feature>
<dbReference type="NCBIfam" id="NF001989">
    <property type="entry name" value="PRK00784.1"/>
    <property type="match status" value="1"/>
</dbReference>
<evidence type="ECO:0000256" key="1">
    <source>
        <dbReference type="ARBA" id="ARBA00004953"/>
    </source>
</evidence>
<feature type="active site" description="Nucleophile" evidence="7">
    <location>
        <position position="307"/>
    </location>
</feature>
<dbReference type="STRING" id="1435377.SUSAZ_02100"/>
<dbReference type="GO" id="GO:0009236">
    <property type="term" value="P:cobalamin biosynthetic process"/>
    <property type="evidence" value="ECO:0007669"/>
    <property type="project" value="UniProtKB-UniRule"/>
</dbReference>
<dbReference type="EMBL" id="CP013695">
    <property type="protein sequence ID" value="ALU31947.1"/>
    <property type="molecule type" value="Genomic_DNA"/>
</dbReference>
<dbReference type="PANTHER" id="PTHR21343:SF1">
    <property type="entry name" value="COBYRIC ACID SYNTHASE"/>
    <property type="match status" value="1"/>
</dbReference>
<comment type="similarity">
    <text evidence="2 7">Belongs to the CobB/CobQ family. CobQ subfamily.</text>
</comment>
<evidence type="ECO:0000256" key="4">
    <source>
        <dbReference type="ARBA" id="ARBA00022573"/>
    </source>
</evidence>
<dbReference type="HAMAP" id="MF_00028">
    <property type="entry name" value="CobQ"/>
    <property type="match status" value="1"/>
</dbReference>
<dbReference type="InterPro" id="IPR002586">
    <property type="entry name" value="CobQ/CobB/MinD/ParA_Nub-bd_dom"/>
</dbReference>
<sequence>MAVIIASTMSDSGKSTIVTGLSKLFHVKPFKAQNMSLNSYATLDYGEIAFIQAYQSIGAGFSPERYMNPLLLKPSGNGLLEVIFFGESKGLFRPQDYYSTLNYFWTEIEKNFSNEFIVESAGGIEPNFLDKDLALKVSANFNVPIILVLDIDRGGAFTSALGSYLSLPVSLREKLRGFIINKFRGDEKFLEPGIKWVEERTNMKYLGSLPYFEEPLIMPEDSMNLNEVGNGEMEVSIIAYPQMSNFNEFYALNNSNAHLKFVKKPTQITDSDLVILPGSKNTIKSLEWLKSRGFTDFLKRKPVLGICGGFQIMGSKMIDNSGGLELGDVNQVDGLGLFGINTVYEKEKVVSLSSAQLGIEGYEIRRGRIEYINEEPLTYITRRGKMTVYVPDGVLKGDKLGLSIHGSMFSPGGKKVLSEVFGLKIYAEDLETEIKKQVDNLSRVLKQHVDVDKIYELYI</sequence>
<dbReference type="Proteomes" id="UP000060043">
    <property type="component" value="Chromosome"/>
</dbReference>
<comment type="pathway">
    <text evidence="1 7">Cofactor biosynthesis; adenosylcobalamin biosynthesis.</text>
</comment>
<dbReference type="PaxDb" id="1435377-SUSAZ_02100"/>
<keyword evidence="4 7" id="KW-0169">Cobalamin biosynthesis</keyword>
<dbReference type="OrthoDB" id="53136at2157"/>
<dbReference type="InterPro" id="IPR033949">
    <property type="entry name" value="CobQ_GATase1"/>
</dbReference>
<keyword evidence="5 7" id="KW-0315">Glutamine amidotransferase</keyword>
<dbReference type="GO" id="GO:0003824">
    <property type="term" value="F:catalytic activity"/>
    <property type="evidence" value="ECO:0007669"/>
    <property type="project" value="InterPro"/>
</dbReference>
<dbReference type="Gene3D" id="3.40.50.300">
    <property type="entry name" value="P-loop containing nucleotide triphosphate hydrolases"/>
    <property type="match status" value="1"/>
</dbReference>
<evidence type="ECO:0000256" key="7">
    <source>
        <dbReference type="HAMAP-Rule" id="MF_00028"/>
    </source>
</evidence>
<evidence type="ECO:0000313" key="11">
    <source>
        <dbReference type="EMBL" id="ALU31947.1"/>
    </source>
</evidence>
<dbReference type="Gene3D" id="3.40.50.880">
    <property type="match status" value="1"/>
</dbReference>
<evidence type="ECO:0000259" key="9">
    <source>
        <dbReference type="Pfam" id="PF07685"/>
    </source>
</evidence>
<dbReference type="RefSeq" id="WP_011277330.1">
    <property type="nucleotide sequence ID" value="NZ_BHWZ01000001.1"/>
</dbReference>
<dbReference type="InterPro" id="IPR029062">
    <property type="entry name" value="Class_I_gatase-like"/>
</dbReference>
<gene>
    <name evidence="7" type="primary">cobQ</name>
    <name evidence="10" type="ORF">ATY89_04225</name>
    <name evidence="11" type="ORF">ATZ20_07250</name>
</gene>
<dbReference type="SUPFAM" id="SSF52317">
    <property type="entry name" value="Class I glutamine amidotransferase-like"/>
    <property type="match status" value="1"/>
</dbReference>
<evidence type="ECO:0000256" key="6">
    <source>
        <dbReference type="ARBA" id="ARBA00025166"/>
    </source>
</evidence>
<dbReference type="PANTHER" id="PTHR21343">
    <property type="entry name" value="DETHIOBIOTIN SYNTHETASE"/>
    <property type="match status" value="1"/>
</dbReference>
<reference evidence="12 13" key="1">
    <citation type="submission" date="2015-12" db="EMBL/GenBank/DDBJ databases">
        <title>A stable core within a dynamic pangenome in Sulfolobus acidocaldarius.</title>
        <authorList>
            <person name="Anderson R."/>
            <person name="Kouris A."/>
            <person name="Seward C."/>
            <person name="Campbell K."/>
            <person name="Whitaker R."/>
        </authorList>
    </citation>
    <scope>NUCLEOTIDE SEQUENCE [LARGE SCALE GENOMIC DNA]</scope>
    <source>
        <strain evidence="10 13">GG12-C01-09</strain>
        <strain evidence="11 12">NG05B_CO5_07</strain>
    </source>
</reference>
<dbReference type="SUPFAM" id="SSF52540">
    <property type="entry name" value="P-loop containing nucleoside triphosphate hydrolases"/>
    <property type="match status" value="1"/>
</dbReference>
<protein>
    <recommendedName>
        <fullName evidence="3 7">Probable cobyric acid synthase</fullName>
    </recommendedName>
</protein>
<dbReference type="InterPro" id="IPR027417">
    <property type="entry name" value="P-loop_NTPase"/>
</dbReference>
<evidence type="ECO:0000259" key="8">
    <source>
        <dbReference type="Pfam" id="PF01656"/>
    </source>
</evidence>